<evidence type="ECO:0000313" key="3">
    <source>
        <dbReference type="EMBL" id="KAJ7428125.1"/>
    </source>
</evidence>
<comment type="caution">
    <text evidence="1">The sequence shown here is derived from an EMBL/GenBank/DDBJ whole genome shotgun (WGS) entry which is preliminary data.</text>
</comment>
<protein>
    <submittedName>
        <fullName evidence="1">Uncharacterized protein</fullName>
    </submittedName>
</protein>
<name>A0ABQ9D1J2_9PASS</name>
<accession>A0ABQ9D1J2</accession>
<dbReference type="EMBL" id="WHWB01034439">
    <property type="protein sequence ID" value="KAJ7409952.1"/>
    <property type="molecule type" value="Genomic_DNA"/>
</dbReference>
<organism evidence="1 4">
    <name type="scientific">Willisornis vidua</name>
    <name type="common">Xingu scale-backed antbird</name>
    <dbReference type="NCBI Taxonomy" id="1566151"/>
    <lineage>
        <taxon>Eukaryota</taxon>
        <taxon>Metazoa</taxon>
        <taxon>Chordata</taxon>
        <taxon>Craniata</taxon>
        <taxon>Vertebrata</taxon>
        <taxon>Euteleostomi</taxon>
        <taxon>Archelosauria</taxon>
        <taxon>Archosauria</taxon>
        <taxon>Dinosauria</taxon>
        <taxon>Saurischia</taxon>
        <taxon>Theropoda</taxon>
        <taxon>Coelurosauria</taxon>
        <taxon>Aves</taxon>
        <taxon>Neognathae</taxon>
        <taxon>Neoaves</taxon>
        <taxon>Telluraves</taxon>
        <taxon>Australaves</taxon>
        <taxon>Passeriformes</taxon>
        <taxon>Thamnophilidae</taxon>
        <taxon>Willisornis</taxon>
    </lineage>
</organism>
<evidence type="ECO:0000313" key="1">
    <source>
        <dbReference type="EMBL" id="KAJ7409952.1"/>
    </source>
</evidence>
<proteinExistence type="predicted"/>
<evidence type="ECO:0000313" key="2">
    <source>
        <dbReference type="EMBL" id="KAJ7428094.1"/>
    </source>
</evidence>
<gene>
    <name evidence="3" type="ORF">WISP_01850</name>
    <name evidence="2" type="ORF">WISP_01910</name>
    <name evidence="1" type="ORF">WISP_111431</name>
</gene>
<keyword evidence="4" id="KW-1185">Reference proteome</keyword>
<dbReference type="EMBL" id="WHWB01031296">
    <property type="protein sequence ID" value="KAJ7428125.1"/>
    <property type="molecule type" value="Genomic_DNA"/>
</dbReference>
<dbReference type="Proteomes" id="UP001145742">
    <property type="component" value="Unassembled WGS sequence"/>
</dbReference>
<dbReference type="EMBL" id="WHWB01031387">
    <property type="protein sequence ID" value="KAJ7428094.1"/>
    <property type="molecule type" value="Genomic_DNA"/>
</dbReference>
<sequence>MTYSWDISPALLPFSGYAPAPKKYFLNCGAQNLALDSRWYFTNAKHRGTISSLVLLTTLFHAGQDVTGLLSQLTMLLPHVQLLSYSSPRSVSATQLYSHSSPAFSAAWGVVTKVEDPVLRLIEPHTIDLGPSIQSVQILLQSLPTI</sequence>
<evidence type="ECO:0000313" key="4">
    <source>
        <dbReference type="Proteomes" id="UP001145742"/>
    </source>
</evidence>
<reference evidence="1" key="1">
    <citation type="submission" date="2019-10" db="EMBL/GenBank/DDBJ databases">
        <authorList>
            <person name="Soares A.E.R."/>
            <person name="Aleixo A."/>
            <person name="Schneider P."/>
            <person name="Miyaki C.Y."/>
            <person name="Schneider M.P."/>
            <person name="Mello C."/>
            <person name="Vasconcelos A.T.R."/>
        </authorList>
    </citation>
    <scope>NUCLEOTIDE SEQUENCE</scope>
    <source>
        <tissue evidence="1">Muscle</tissue>
    </source>
</reference>